<reference evidence="2 5" key="1">
    <citation type="journal article" date="2017" name="Biosci Microbiota Food Health">
        <title>Genomic characterization reconfirms the taxonomic status of Lactobacillus parakefiri.</title>
        <authorList>
            <person name="Tanizawa Y."/>
            <person name="Kobayashi H."/>
            <person name="Kaminuma E."/>
            <person name="Sakamoto M."/>
            <person name="Ohkuma M."/>
            <person name="Nakamura Y."/>
            <person name="Arita M."/>
            <person name="Tohno M."/>
        </authorList>
    </citation>
    <scope>NUCLEOTIDE SEQUENCE [LARGE SCALE GENOMIC DNA]</scope>
    <source>
        <strain evidence="2 5">JCM 8573</strain>
    </source>
</reference>
<dbReference type="EMBL" id="BDGB01000082">
    <property type="protein sequence ID" value="GAW72753.1"/>
    <property type="molecule type" value="Genomic_DNA"/>
</dbReference>
<dbReference type="RefSeq" id="WP_057963180.1">
    <property type="nucleotide sequence ID" value="NZ_BAAAXO010000041.1"/>
</dbReference>
<dbReference type="Proteomes" id="UP000214739">
    <property type="component" value="Unassembled WGS sequence"/>
</dbReference>
<gene>
    <name evidence="3" type="ORF">B8W98_10045</name>
    <name evidence="4" type="ORF">C5L28_001889</name>
    <name evidence="2" type="ORF">LPKJCM_01883</name>
</gene>
<evidence type="ECO:0000313" key="7">
    <source>
        <dbReference type="Proteomes" id="UP000294668"/>
    </source>
</evidence>
<reference evidence="4 7" key="3">
    <citation type="journal article" date="2019" name="Appl. Microbiol. Biotechnol.">
        <title>Uncovering carbohydrate metabolism through a genotype-phenotype association study of 56 lactic acid bacteria genomes.</title>
        <authorList>
            <person name="Buron-Moles G."/>
            <person name="Chailyan A."/>
            <person name="Dolejs I."/>
            <person name="Forster J."/>
            <person name="Miks M.H."/>
        </authorList>
    </citation>
    <scope>NUCLEOTIDE SEQUENCE [LARGE SCALE GENOMIC DNA]</scope>
    <source>
        <strain evidence="4 7">DSM 10551</strain>
    </source>
</reference>
<proteinExistence type="predicted"/>
<evidence type="ECO:0000313" key="5">
    <source>
        <dbReference type="Proteomes" id="UP000214739"/>
    </source>
</evidence>
<feature type="domain" description="HTH merR-type" evidence="1">
    <location>
        <begin position="4"/>
        <end position="69"/>
    </location>
</feature>
<accession>A0A269XYV9</accession>
<dbReference type="EMBL" id="NCXI01000093">
    <property type="protein sequence ID" value="PAK78483.1"/>
    <property type="molecule type" value="Genomic_DNA"/>
</dbReference>
<dbReference type="InterPro" id="IPR000551">
    <property type="entry name" value="MerR-type_HTH_dom"/>
</dbReference>
<dbReference type="GO" id="GO:0006355">
    <property type="term" value="P:regulation of DNA-templated transcription"/>
    <property type="evidence" value="ECO:0007669"/>
    <property type="project" value="InterPro"/>
</dbReference>
<comment type="caution">
    <text evidence="3">The sequence shown here is derived from an EMBL/GenBank/DDBJ whole genome shotgun (WGS) entry which is preliminary data.</text>
</comment>
<dbReference type="AlphaFoldDB" id="A0A269XYV9"/>
<reference evidence="4" key="4">
    <citation type="submission" date="2019-02" db="EMBL/GenBank/DDBJ databases">
        <authorList>
            <person name="Buron G."/>
            <person name="Chaylann A."/>
            <person name="Dolejs I."/>
            <person name="Forster J."/>
            <person name="Miks M.H."/>
        </authorList>
    </citation>
    <scope>NUCLEOTIDE SEQUENCE</scope>
    <source>
        <strain evidence="4">DSM 10551</strain>
    </source>
</reference>
<evidence type="ECO:0000313" key="3">
    <source>
        <dbReference type="EMBL" id="PAK78483.1"/>
    </source>
</evidence>
<name>A0A269XYV9_9LACO</name>
<evidence type="ECO:0000313" key="6">
    <source>
        <dbReference type="Proteomes" id="UP000216802"/>
    </source>
</evidence>
<dbReference type="Pfam" id="PF13411">
    <property type="entry name" value="MerR_1"/>
    <property type="match status" value="1"/>
</dbReference>
<dbReference type="EMBL" id="PUFL01000018">
    <property type="protein sequence ID" value="TDG94381.1"/>
    <property type="molecule type" value="Genomic_DNA"/>
</dbReference>
<dbReference type="Proteomes" id="UP000294668">
    <property type="component" value="Unassembled WGS sequence"/>
</dbReference>
<evidence type="ECO:0000313" key="4">
    <source>
        <dbReference type="EMBL" id="TDG94381.1"/>
    </source>
</evidence>
<dbReference type="Proteomes" id="UP000216802">
    <property type="component" value="Unassembled WGS sequence"/>
</dbReference>
<evidence type="ECO:0000259" key="1">
    <source>
        <dbReference type="Pfam" id="PF13411"/>
    </source>
</evidence>
<evidence type="ECO:0000313" key="2">
    <source>
        <dbReference type="EMBL" id="GAW72753.1"/>
    </source>
</evidence>
<dbReference type="OrthoDB" id="2317001at2"/>
<dbReference type="GO" id="GO:0003677">
    <property type="term" value="F:DNA binding"/>
    <property type="evidence" value="ECO:0007669"/>
    <property type="project" value="InterPro"/>
</dbReference>
<reference evidence="3 6" key="2">
    <citation type="submission" date="2017-04" db="EMBL/GenBank/DDBJ databases">
        <title>Kefir bacterial isolates.</title>
        <authorList>
            <person name="Kim Y."/>
            <person name="Blasche S."/>
            <person name="Patil K.R."/>
        </authorList>
    </citation>
    <scope>NUCLEOTIDE SEQUENCE [LARGE SCALE GENOMIC DNA]</scope>
    <source>
        <strain evidence="3 6">OG2</strain>
    </source>
</reference>
<keyword evidence="7" id="KW-1185">Reference proteome</keyword>
<dbReference type="Gene3D" id="1.10.1660.10">
    <property type="match status" value="1"/>
</dbReference>
<organism evidence="3 6">
    <name type="scientific">Lentilactobacillus parakefiri</name>
    <dbReference type="NCBI Taxonomy" id="152332"/>
    <lineage>
        <taxon>Bacteria</taxon>
        <taxon>Bacillati</taxon>
        <taxon>Bacillota</taxon>
        <taxon>Bacilli</taxon>
        <taxon>Lactobacillales</taxon>
        <taxon>Lactobacillaceae</taxon>
        <taxon>Lentilactobacillus</taxon>
    </lineage>
</organism>
<sequence>MKLTLNETAAKFNVSPDVIDDYIKNGLVPSKPQVTVGTEFDDTDMYWMEMVNCFIENGSSLEDVKQLIKHCHI</sequence>
<protein>
    <submittedName>
        <fullName evidence="3">Transcriptional regulator</fullName>
    </submittedName>
</protein>
<dbReference type="SUPFAM" id="SSF46955">
    <property type="entry name" value="Putative DNA-binding domain"/>
    <property type="match status" value="1"/>
</dbReference>
<dbReference type="InterPro" id="IPR009061">
    <property type="entry name" value="DNA-bd_dom_put_sf"/>
</dbReference>